<proteinExistence type="predicted"/>
<keyword evidence="2" id="KW-0808">Transferase</keyword>
<keyword evidence="6" id="KW-1185">Reference proteome</keyword>
<dbReference type="InterPro" id="IPR046341">
    <property type="entry name" value="SET_dom_sf"/>
</dbReference>
<dbReference type="SUPFAM" id="SSF82199">
    <property type="entry name" value="SET domain"/>
    <property type="match status" value="1"/>
</dbReference>
<dbReference type="CDD" id="cd19177">
    <property type="entry name" value="SET_SETD4"/>
    <property type="match status" value="1"/>
</dbReference>
<dbReference type="GO" id="GO:0032259">
    <property type="term" value="P:methylation"/>
    <property type="evidence" value="ECO:0007669"/>
    <property type="project" value="UniProtKB-KW"/>
</dbReference>
<keyword evidence="3" id="KW-0949">S-adenosyl-L-methionine</keyword>
<organism evidence="5 6">
    <name type="scientific">Candida theae</name>
    <dbReference type="NCBI Taxonomy" id="1198502"/>
    <lineage>
        <taxon>Eukaryota</taxon>
        <taxon>Fungi</taxon>
        <taxon>Dikarya</taxon>
        <taxon>Ascomycota</taxon>
        <taxon>Saccharomycotina</taxon>
        <taxon>Pichiomycetes</taxon>
        <taxon>Debaryomycetaceae</taxon>
        <taxon>Candida/Lodderomyces clade</taxon>
        <taxon>Candida</taxon>
    </lineage>
</organism>
<dbReference type="Pfam" id="PF00856">
    <property type="entry name" value="SET"/>
    <property type="match status" value="1"/>
</dbReference>
<accession>A0AAD5BJA3</accession>
<dbReference type="Gene3D" id="3.90.1410.10">
    <property type="entry name" value="set domain protein methyltransferase, domain 1"/>
    <property type="match status" value="1"/>
</dbReference>
<dbReference type="PANTHER" id="PTHR13271">
    <property type="entry name" value="UNCHARACTERIZED PUTATIVE METHYLTRANSFERASE"/>
    <property type="match status" value="1"/>
</dbReference>
<dbReference type="InterPro" id="IPR044429">
    <property type="entry name" value="SETD4_SET"/>
</dbReference>
<evidence type="ECO:0000259" key="4">
    <source>
        <dbReference type="PROSITE" id="PS50280"/>
    </source>
</evidence>
<dbReference type="Proteomes" id="UP001204833">
    <property type="component" value="Unassembled WGS sequence"/>
</dbReference>
<feature type="domain" description="SET" evidence="4">
    <location>
        <begin position="32"/>
        <end position="276"/>
    </location>
</feature>
<evidence type="ECO:0000256" key="2">
    <source>
        <dbReference type="ARBA" id="ARBA00022679"/>
    </source>
</evidence>
<dbReference type="InterPro" id="IPR016852">
    <property type="entry name" value="SET_MeTrfase"/>
</dbReference>
<name>A0AAD5BJA3_9ASCO</name>
<evidence type="ECO:0000256" key="3">
    <source>
        <dbReference type="ARBA" id="ARBA00022691"/>
    </source>
</evidence>
<dbReference type="RefSeq" id="XP_051611256.1">
    <property type="nucleotide sequence ID" value="XM_051751597.1"/>
</dbReference>
<dbReference type="InterPro" id="IPR050600">
    <property type="entry name" value="SETD3_SETD6_MTase"/>
</dbReference>
<comment type="caution">
    <text evidence="5">The sequence shown here is derived from an EMBL/GenBank/DDBJ whole genome shotgun (WGS) entry which is preliminary data.</text>
</comment>
<evidence type="ECO:0000256" key="1">
    <source>
        <dbReference type="ARBA" id="ARBA00022603"/>
    </source>
</evidence>
<dbReference type="InterPro" id="IPR001214">
    <property type="entry name" value="SET_dom"/>
</dbReference>
<evidence type="ECO:0000313" key="6">
    <source>
        <dbReference type="Proteomes" id="UP001204833"/>
    </source>
</evidence>
<dbReference type="GO" id="GO:0016279">
    <property type="term" value="F:protein-lysine N-methyltransferase activity"/>
    <property type="evidence" value="ECO:0007669"/>
    <property type="project" value="InterPro"/>
</dbReference>
<dbReference type="GeneID" id="76148290"/>
<dbReference type="EMBL" id="JAIHNG010000015">
    <property type="protein sequence ID" value="KAI5968181.1"/>
    <property type="molecule type" value="Genomic_DNA"/>
</dbReference>
<reference evidence="5 6" key="1">
    <citation type="journal article" date="2022" name="DNA Res.">
        <title>Genome analysis of five recently described species of the CUG-Ser clade uncovers Candida theae as a new hybrid lineage with pathogenic potential in the Candida parapsilosis species complex.</title>
        <authorList>
            <person name="Mixao V."/>
            <person name="Del Olmo V."/>
            <person name="Hegedusova E."/>
            <person name="Saus E."/>
            <person name="Pryszcz L."/>
            <person name="Cillingova A."/>
            <person name="Nosek J."/>
            <person name="Gabaldon T."/>
        </authorList>
    </citation>
    <scope>NUCLEOTIDE SEQUENCE [LARGE SCALE GENOMIC DNA]</scope>
    <source>
        <strain evidence="5 6">CBS 12239</strain>
    </source>
</reference>
<protein>
    <recommendedName>
        <fullName evidence="4">SET domain-containing protein</fullName>
    </recommendedName>
</protein>
<sequence length="375" mass="43358">MEDFDFRLSHLLEWVNSTQIGERNLQKTFISPTLVVRDVEDSGRGVYARESIKPHNLIINVPHVFLMNSVTVLNHIAKYNGMKLDHQMSASADVVHDVYATIYQSLSKEELLELSSFQLLAMYIAMERKREKSYWKPFLEMLPTFEDFSLVTLLYDVETVNLLPESTRRMHDKVLKRFEHDFKVVFEMLSSKTENALSLVSRQEFLLSWLSVNSRCLYMKLPTSKNTQDNFTLAPYIDFINHSPDDHCNLKIDSKGFQVFTTSSYASGEQLYFSYGPHSNEFLLTEYGFIVPNNKWDDIDLTKAILAILKPQQIEFLKQHHYFGNYTVNREGLSFRTEVALATLQESTPQESRRLIGLINGNFDGTSYKASHIAS</sequence>
<dbReference type="PROSITE" id="PS50280">
    <property type="entry name" value="SET"/>
    <property type="match status" value="1"/>
</dbReference>
<dbReference type="PIRSF" id="PIRSF027158">
    <property type="entry name" value="Lys_MTase_YDR198C_prd"/>
    <property type="match status" value="1"/>
</dbReference>
<dbReference type="AlphaFoldDB" id="A0AAD5BJA3"/>
<gene>
    <name evidence="5" type="ORF">KGF57_000230</name>
</gene>
<dbReference type="PANTHER" id="PTHR13271:SF47">
    <property type="entry name" value="ACTIN-HISTIDINE N-METHYLTRANSFERASE"/>
    <property type="match status" value="1"/>
</dbReference>
<evidence type="ECO:0000313" key="5">
    <source>
        <dbReference type="EMBL" id="KAI5968181.1"/>
    </source>
</evidence>
<keyword evidence="1" id="KW-0489">Methyltransferase</keyword>